<dbReference type="PANTHER" id="PTHR30307">
    <property type="entry name" value="S-ADENOSYLMETHIONINE:TRNA RIBOSYLTRANSFERASE-ISOMERASE"/>
    <property type="match status" value="1"/>
</dbReference>
<dbReference type="EMBL" id="JADWYR010000001">
    <property type="protein sequence ID" value="MBG9374787.1"/>
    <property type="molecule type" value="Genomic_DNA"/>
</dbReference>
<sequence length="410" mass="46663">MHPKRLLIRDFLYNLPEERIARYPLPERDLSKLLVYKNGSIEQDNYYHLGKFLPTGSLLVFNNTKVVEARLLFQKQTGSTIEIFCLEPADEYADITTAMLQKGNVYWKCLVGGAKKWKEETLTKTIHAGNVQFKLQVKKVEKFSDYFLIAFSWNNSALSFAEVLHLAGAMPLPPYLNRSAEESDKERYQTIYAKHDGSVAAPTAGLHFTERLFEKLATQNIQKDFVTLHVGAGTFKPVKAESMQEHEMHTEFIEVNRSLIENILAHADSTVVAVGTTSLRTIESLYWLGLKAKLDPGIAIEHLQVYQWDAYELDWQNTTTNEALNCLLQWMDKHGVTKLVSKTQVIIAPGYGLKVAHALITNFHQPQSTLLLLVAAIIGEDWKKVYDYALQHDFRFLSYGDGCLLFPPAY</sequence>
<dbReference type="SUPFAM" id="SSF111337">
    <property type="entry name" value="QueA-like"/>
    <property type="match status" value="1"/>
</dbReference>
<keyword evidence="3" id="KW-0949">S-adenosyl-L-methionine</keyword>
<proteinExistence type="predicted"/>
<dbReference type="AlphaFoldDB" id="A0A931GY69"/>
<dbReference type="PANTHER" id="PTHR30307:SF0">
    <property type="entry name" value="S-ADENOSYLMETHIONINE:TRNA RIBOSYLTRANSFERASE-ISOMERASE"/>
    <property type="match status" value="1"/>
</dbReference>
<dbReference type="InterPro" id="IPR042119">
    <property type="entry name" value="QueA_dom2"/>
</dbReference>
<reference evidence="5" key="1">
    <citation type="submission" date="2020-11" db="EMBL/GenBank/DDBJ databases">
        <title>Bacterial whole genome sequence for Panacibacter sp. DH6.</title>
        <authorList>
            <person name="Le V."/>
            <person name="Ko S."/>
            <person name="Ahn C.-Y."/>
            <person name="Oh H.-M."/>
        </authorList>
    </citation>
    <scope>NUCLEOTIDE SEQUENCE</scope>
    <source>
        <strain evidence="5">DH6</strain>
    </source>
</reference>
<gene>
    <name evidence="5" type="ORF">I5907_00960</name>
</gene>
<name>A0A931GY69_9BACT</name>
<dbReference type="Gene3D" id="2.40.10.240">
    <property type="entry name" value="QueA-like"/>
    <property type="match status" value="1"/>
</dbReference>
<evidence type="ECO:0000313" key="5">
    <source>
        <dbReference type="EMBL" id="MBG9374787.1"/>
    </source>
</evidence>
<comment type="caution">
    <text evidence="5">The sequence shown here is derived from an EMBL/GenBank/DDBJ whole genome shotgun (WGS) entry which is preliminary data.</text>
</comment>
<dbReference type="InterPro" id="IPR003699">
    <property type="entry name" value="QueA"/>
</dbReference>
<dbReference type="InterPro" id="IPR036100">
    <property type="entry name" value="QueA_sf"/>
</dbReference>
<dbReference type="RefSeq" id="WP_196988880.1">
    <property type="nucleotide sequence ID" value="NZ_JADWYR010000001.1"/>
</dbReference>
<evidence type="ECO:0000256" key="1">
    <source>
        <dbReference type="ARBA" id="ARBA00022490"/>
    </source>
</evidence>
<keyword evidence="6" id="KW-1185">Reference proteome</keyword>
<protein>
    <submittedName>
        <fullName evidence="5">S-adenosylmethionine:tRNA ribosyltransferase-isomerase</fullName>
    </submittedName>
</protein>
<dbReference type="GO" id="GO:0051075">
    <property type="term" value="F:S-adenosylmethionine:tRNA ribosyltransferase-isomerase activity"/>
    <property type="evidence" value="ECO:0007669"/>
    <property type="project" value="TreeGrafter"/>
</dbReference>
<accession>A0A931GY69</accession>
<keyword evidence="4" id="KW-0671">Queuosine biosynthesis</keyword>
<evidence type="ECO:0000256" key="3">
    <source>
        <dbReference type="ARBA" id="ARBA00022691"/>
    </source>
</evidence>
<evidence type="ECO:0000313" key="6">
    <source>
        <dbReference type="Proteomes" id="UP000628448"/>
    </source>
</evidence>
<evidence type="ECO:0000256" key="2">
    <source>
        <dbReference type="ARBA" id="ARBA00022679"/>
    </source>
</evidence>
<dbReference type="Proteomes" id="UP000628448">
    <property type="component" value="Unassembled WGS sequence"/>
</dbReference>
<dbReference type="InterPro" id="IPR042118">
    <property type="entry name" value="QueA_dom1"/>
</dbReference>
<keyword evidence="1" id="KW-0963">Cytoplasm</keyword>
<dbReference type="Gene3D" id="3.40.1780.10">
    <property type="entry name" value="QueA-like"/>
    <property type="match status" value="1"/>
</dbReference>
<evidence type="ECO:0000256" key="4">
    <source>
        <dbReference type="ARBA" id="ARBA00022785"/>
    </source>
</evidence>
<dbReference type="Pfam" id="PF02547">
    <property type="entry name" value="Queuosine_synth"/>
    <property type="match status" value="1"/>
</dbReference>
<keyword evidence="2" id="KW-0808">Transferase</keyword>
<dbReference type="GO" id="GO:0008616">
    <property type="term" value="P:tRNA queuosine(34) biosynthetic process"/>
    <property type="evidence" value="ECO:0007669"/>
    <property type="project" value="UniProtKB-KW"/>
</dbReference>
<organism evidence="5 6">
    <name type="scientific">Panacibacter microcysteis</name>
    <dbReference type="NCBI Taxonomy" id="2793269"/>
    <lineage>
        <taxon>Bacteria</taxon>
        <taxon>Pseudomonadati</taxon>
        <taxon>Bacteroidota</taxon>
        <taxon>Chitinophagia</taxon>
        <taxon>Chitinophagales</taxon>
        <taxon>Chitinophagaceae</taxon>
        <taxon>Panacibacter</taxon>
    </lineage>
</organism>